<accession>A0A9N8W1M7</accession>
<organism evidence="1 2">
    <name type="scientific">Diversispora eburnea</name>
    <dbReference type="NCBI Taxonomy" id="1213867"/>
    <lineage>
        <taxon>Eukaryota</taxon>
        <taxon>Fungi</taxon>
        <taxon>Fungi incertae sedis</taxon>
        <taxon>Mucoromycota</taxon>
        <taxon>Glomeromycotina</taxon>
        <taxon>Glomeromycetes</taxon>
        <taxon>Diversisporales</taxon>
        <taxon>Diversisporaceae</taxon>
        <taxon>Diversispora</taxon>
    </lineage>
</organism>
<keyword evidence="2" id="KW-1185">Reference proteome</keyword>
<name>A0A9N8W1M7_9GLOM</name>
<evidence type="ECO:0000313" key="2">
    <source>
        <dbReference type="Proteomes" id="UP000789706"/>
    </source>
</evidence>
<protein>
    <submittedName>
        <fullName evidence="1">25_t:CDS:1</fullName>
    </submittedName>
</protein>
<reference evidence="1" key="1">
    <citation type="submission" date="2021-06" db="EMBL/GenBank/DDBJ databases">
        <authorList>
            <person name="Kallberg Y."/>
            <person name="Tangrot J."/>
            <person name="Rosling A."/>
        </authorList>
    </citation>
    <scope>NUCLEOTIDE SEQUENCE</scope>
    <source>
        <strain evidence="1">AZ414A</strain>
    </source>
</reference>
<proteinExistence type="predicted"/>
<comment type="caution">
    <text evidence="1">The sequence shown here is derived from an EMBL/GenBank/DDBJ whole genome shotgun (WGS) entry which is preliminary data.</text>
</comment>
<dbReference type="AlphaFoldDB" id="A0A9N8W1M7"/>
<dbReference type="Proteomes" id="UP000789706">
    <property type="component" value="Unassembled WGS sequence"/>
</dbReference>
<sequence length="112" mass="13206">MQKDTSEVNSCRKNETLQTEIPCRTTDAYDAEYELDQTINNEESFDTLLKFTIDLSKSNGQKIQAYFKFGIKFEHITLTWLSHIKNEEFKDFLIKLKARYRQDIELLTGAQE</sequence>
<gene>
    <name evidence="1" type="ORF">DEBURN_LOCUS3158</name>
</gene>
<evidence type="ECO:0000313" key="1">
    <source>
        <dbReference type="EMBL" id="CAG8471016.1"/>
    </source>
</evidence>
<dbReference type="EMBL" id="CAJVPK010000192">
    <property type="protein sequence ID" value="CAG8471016.1"/>
    <property type="molecule type" value="Genomic_DNA"/>
</dbReference>